<sequence>YSDTDSIFVSRNPYFTNQTIYRYKERLLDKNNSLDEFKKIFFNLINDMFFESFTRFKDFEKEINTWMKEENPHIVIEFEKSGLPIFYQAKKKYAMLKYTEPKYYFDNSWIDIEDKQIETDEYILLSQCKKFDNLLLKGVDIVRRNSTKIYRIFMKKLLYTLFDLNKYIEYIYELKFINIEQYYIFINGQDEKNIWMKHVFENITEEFIKYLYQKEMELDMELFEMTGRNNTENDDEEISIIEITQTSAFKTNNWKYENGKIILYEKKQKINFKDINEDEECDSNCDSDEEENEEEYEYDEIDDGLVIKNRLAKFLKYNFDKGIIGYDKNDKL</sequence>
<gene>
    <name evidence="1" type="ORF">DHETER_LOCUS14237</name>
</gene>
<evidence type="ECO:0000313" key="1">
    <source>
        <dbReference type="EMBL" id="CAG8744162.1"/>
    </source>
</evidence>
<proteinExistence type="predicted"/>
<comment type="caution">
    <text evidence="1">The sequence shown here is derived from an EMBL/GenBank/DDBJ whole genome shotgun (WGS) entry which is preliminary data.</text>
</comment>
<feature type="non-terminal residue" evidence="1">
    <location>
        <position position="1"/>
    </location>
</feature>
<keyword evidence="2" id="KW-1185">Reference proteome</keyword>
<accession>A0ACA9QA80</accession>
<reference evidence="1" key="1">
    <citation type="submission" date="2021-06" db="EMBL/GenBank/DDBJ databases">
        <authorList>
            <person name="Kallberg Y."/>
            <person name="Tangrot J."/>
            <person name="Rosling A."/>
        </authorList>
    </citation>
    <scope>NUCLEOTIDE SEQUENCE</scope>
    <source>
        <strain evidence="1">IL203A</strain>
    </source>
</reference>
<dbReference type="Proteomes" id="UP000789702">
    <property type="component" value="Unassembled WGS sequence"/>
</dbReference>
<protein>
    <submittedName>
        <fullName evidence="1">5440_t:CDS:1</fullName>
    </submittedName>
</protein>
<feature type="non-terminal residue" evidence="1">
    <location>
        <position position="332"/>
    </location>
</feature>
<organism evidence="1 2">
    <name type="scientific">Dentiscutata heterogama</name>
    <dbReference type="NCBI Taxonomy" id="1316150"/>
    <lineage>
        <taxon>Eukaryota</taxon>
        <taxon>Fungi</taxon>
        <taxon>Fungi incertae sedis</taxon>
        <taxon>Mucoromycota</taxon>
        <taxon>Glomeromycotina</taxon>
        <taxon>Glomeromycetes</taxon>
        <taxon>Diversisporales</taxon>
        <taxon>Gigasporaceae</taxon>
        <taxon>Dentiscutata</taxon>
    </lineage>
</organism>
<name>A0ACA9QA80_9GLOM</name>
<dbReference type="EMBL" id="CAJVPU010042707">
    <property type="protein sequence ID" value="CAG8744162.1"/>
    <property type="molecule type" value="Genomic_DNA"/>
</dbReference>
<evidence type="ECO:0000313" key="2">
    <source>
        <dbReference type="Proteomes" id="UP000789702"/>
    </source>
</evidence>